<accession>A0A9D1XKL5</accession>
<feature type="domain" description="Tyr recombinase" evidence="6">
    <location>
        <begin position="109"/>
        <end position="306"/>
    </location>
</feature>
<dbReference type="SUPFAM" id="SSF56349">
    <property type="entry name" value="DNA breaking-rejoining enzymes"/>
    <property type="match status" value="1"/>
</dbReference>
<dbReference type="Gene3D" id="1.10.150.130">
    <property type="match status" value="1"/>
</dbReference>
<evidence type="ECO:0000259" key="7">
    <source>
        <dbReference type="PROSITE" id="PS51900"/>
    </source>
</evidence>
<evidence type="ECO:0000259" key="6">
    <source>
        <dbReference type="PROSITE" id="PS51898"/>
    </source>
</evidence>
<keyword evidence="4" id="KW-0233">DNA recombination</keyword>
<evidence type="ECO:0000256" key="1">
    <source>
        <dbReference type="ARBA" id="ARBA00008857"/>
    </source>
</evidence>
<dbReference type="Pfam" id="PF14659">
    <property type="entry name" value="Phage_int_SAM_3"/>
    <property type="match status" value="1"/>
</dbReference>
<dbReference type="InterPro" id="IPR013762">
    <property type="entry name" value="Integrase-like_cat_sf"/>
</dbReference>
<dbReference type="Gene3D" id="1.10.443.10">
    <property type="entry name" value="Intergrase catalytic core"/>
    <property type="match status" value="1"/>
</dbReference>
<dbReference type="GO" id="GO:0015074">
    <property type="term" value="P:DNA integration"/>
    <property type="evidence" value="ECO:0007669"/>
    <property type="project" value="UniProtKB-KW"/>
</dbReference>
<name>A0A9D1XKL5_9FIRM</name>
<dbReference type="EMBL" id="DXET01000097">
    <property type="protein sequence ID" value="HIX81167.1"/>
    <property type="molecule type" value="Genomic_DNA"/>
</dbReference>
<dbReference type="InterPro" id="IPR004107">
    <property type="entry name" value="Integrase_SAM-like_N"/>
</dbReference>
<evidence type="ECO:0000256" key="5">
    <source>
        <dbReference type="PROSITE-ProRule" id="PRU01248"/>
    </source>
</evidence>
<organism evidence="8 9">
    <name type="scientific">Candidatus Erysipelatoclostridium merdavium</name>
    <dbReference type="NCBI Taxonomy" id="2838566"/>
    <lineage>
        <taxon>Bacteria</taxon>
        <taxon>Bacillati</taxon>
        <taxon>Bacillota</taxon>
        <taxon>Erysipelotrichia</taxon>
        <taxon>Erysipelotrichales</taxon>
        <taxon>Erysipelotrichales incertae sedis</taxon>
    </lineage>
</organism>
<dbReference type="PROSITE" id="PS51898">
    <property type="entry name" value="TYR_RECOMBINASE"/>
    <property type="match status" value="1"/>
</dbReference>
<sequence length="310" mass="36086">MTNNNEITFKHLTYEWLELKKLSVKQTTYAKYSNIIDVHLSDLLEQSELLNWSITDYKSLLKELSEKGLAAATVKTIIYVLKSIINHGERNYNIEHINLSCLKIETYKHEIHVLNDNERIRLAEFCQSGYRPVQIAVYISMYSGMRIGEICGLKWENINFDNKTIEVLRTVQRLKSDSDSNSKTKLLIFPPKTVSSKRIVVMTDFLAEYLYNYKISCDPVSSEHFILTNSITIPEPRNIQRNFKKVCNILDIDINFHILRHTFATNCIKYDMDLKVLSELLGHANITTTMNLYVHPTLEFKSQQINKIPK</sequence>
<dbReference type="CDD" id="cd01189">
    <property type="entry name" value="INT_ICEBs1_C_like"/>
    <property type="match status" value="1"/>
</dbReference>
<dbReference type="PANTHER" id="PTHR30349">
    <property type="entry name" value="PHAGE INTEGRASE-RELATED"/>
    <property type="match status" value="1"/>
</dbReference>
<keyword evidence="2" id="KW-0229">DNA integration</keyword>
<dbReference type="InterPro" id="IPR050090">
    <property type="entry name" value="Tyrosine_recombinase_XerCD"/>
</dbReference>
<dbReference type="Pfam" id="PF00589">
    <property type="entry name" value="Phage_integrase"/>
    <property type="match status" value="1"/>
</dbReference>
<keyword evidence="3 5" id="KW-0238">DNA-binding</keyword>
<evidence type="ECO:0000313" key="8">
    <source>
        <dbReference type="EMBL" id="HIX81167.1"/>
    </source>
</evidence>
<reference evidence="8" key="2">
    <citation type="submission" date="2021-04" db="EMBL/GenBank/DDBJ databases">
        <authorList>
            <person name="Gilroy R."/>
        </authorList>
    </citation>
    <scope>NUCLEOTIDE SEQUENCE</scope>
    <source>
        <strain evidence="8">ChiGjej1B1-14440</strain>
    </source>
</reference>
<evidence type="ECO:0000313" key="9">
    <source>
        <dbReference type="Proteomes" id="UP000886724"/>
    </source>
</evidence>
<dbReference type="PANTHER" id="PTHR30349:SF64">
    <property type="entry name" value="PROPHAGE INTEGRASE INTD-RELATED"/>
    <property type="match status" value="1"/>
</dbReference>
<comment type="similarity">
    <text evidence="1">Belongs to the 'phage' integrase family.</text>
</comment>
<gene>
    <name evidence="8" type="ORF">H9980_04245</name>
</gene>
<dbReference type="AlphaFoldDB" id="A0A9D1XKL5"/>
<proteinExistence type="inferred from homology"/>
<dbReference type="GO" id="GO:0006310">
    <property type="term" value="P:DNA recombination"/>
    <property type="evidence" value="ECO:0007669"/>
    <property type="project" value="UniProtKB-KW"/>
</dbReference>
<dbReference type="GO" id="GO:0003677">
    <property type="term" value="F:DNA binding"/>
    <property type="evidence" value="ECO:0007669"/>
    <property type="project" value="UniProtKB-UniRule"/>
</dbReference>
<dbReference type="Proteomes" id="UP000886724">
    <property type="component" value="Unassembled WGS sequence"/>
</dbReference>
<protein>
    <submittedName>
        <fullName evidence="8">Site-specific integrase</fullName>
    </submittedName>
</protein>
<dbReference type="InterPro" id="IPR044068">
    <property type="entry name" value="CB"/>
</dbReference>
<dbReference type="InterPro" id="IPR002104">
    <property type="entry name" value="Integrase_catalytic"/>
</dbReference>
<reference evidence="8" key="1">
    <citation type="journal article" date="2021" name="PeerJ">
        <title>Extensive microbial diversity within the chicken gut microbiome revealed by metagenomics and culture.</title>
        <authorList>
            <person name="Gilroy R."/>
            <person name="Ravi A."/>
            <person name="Getino M."/>
            <person name="Pursley I."/>
            <person name="Horton D.L."/>
            <person name="Alikhan N.F."/>
            <person name="Baker D."/>
            <person name="Gharbi K."/>
            <person name="Hall N."/>
            <person name="Watson M."/>
            <person name="Adriaenssens E.M."/>
            <person name="Foster-Nyarko E."/>
            <person name="Jarju S."/>
            <person name="Secka A."/>
            <person name="Antonio M."/>
            <person name="Oren A."/>
            <person name="Chaudhuri R.R."/>
            <person name="La Ragione R."/>
            <person name="Hildebrand F."/>
            <person name="Pallen M.J."/>
        </authorList>
    </citation>
    <scope>NUCLEOTIDE SEQUENCE</scope>
    <source>
        <strain evidence="8">ChiGjej1B1-14440</strain>
    </source>
</reference>
<evidence type="ECO:0000256" key="3">
    <source>
        <dbReference type="ARBA" id="ARBA00023125"/>
    </source>
</evidence>
<dbReference type="InterPro" id="IPR011010">
    <property type="entry name" value="DNA_brk_join_enz"/>
</dbReference>
<evidence type="ECO:0000256" key="4">
    <source>
        <dbReference type="ARBA" id="ARBA00023172"/>
    </source>
</evidence>
<dbReference type="InterPro" id="IPR010998">
    <property type="entry name" value="Integrase_recombinase_N"/>
</dbReference>
<comment type="caution">
    <text evidence="8">The sequence shown here is derived from an EMBL/GenBank/DDBJ whole genome shotgun (WGS) entry which is preliminary data.</text>
</comment>
<dbReference type="PROSITE" id="PS51900">
    <property type="entry name" value="CB"/>
    <property type="match status" value="1"/>
</dbReference>
<feature type="domain" description="Core-binding (CB)" evidence="7">
    <location>
        <begin position="7"/>
        <end position="89"/>
    </location>
</feature>
<evidence type="ECO:0000256" key="2">
    <source>
        <dbReference type="ARBA" id="ARBA00022908"/>
    </source>
</evidence>